<dbReference type="Proteomes" id="UP000054538">
    <property type="component" value="Unassembled WGS sequence"/>
</dbReference>
<name>A0A0D0DHD4_9AGAM</name>
<dbReference type="InParanoid" id="A0A0D0DHD4"/>
<accession>A0A0D0DHD4</accession>
<evidence type="ECO:0000313" key="2">
    <source>
        <dbReference type="Proteomes" id="UP000054538"/>
    </source>
</evidence>
<protein>
    <submittedName>
        <fullName evidence="1">Uncharacterized protein</fullName>
    </submittedName>
</protein>
<proteinExistence type="predicted"/>
<reference evidence="1 2" key="1">
    <citation type="submission" date="2014-04" db="EMBL/GenBank/DDBJ databases">
        <authorList>
            <consortium name="DOE Joint Genome Institute"/>
            <person name="Kuo A."/>
            <person name="Kohler A."/>
            <person name="Jargeat P."/>
            <person name="Nagy L.G."/>
            <person name="Floudas D."/>
            <person name="Copeland A."/>
            <person name="Barry K.W."/>
            <person name="Cichocki N."/>
            <person name="Veneault-Fourrey C."/>
            <person name="LaButti K."/>
            <person name="Lindquist E.A."/>
            <person name="Lipzen A."/>
            <person name="Lundell T."/>
            <person name="Morin E."/>
            <person name="Murat C."/>
            <person name="Sun H."/>
            <person name="Tunlid A."/>
            <person name="Henrissat B."/>
            <person name="Grigoriev I.V."/>
            <person name="Hibbett D.S."/>
            <person name="Martin F."/>
            <person name="Nordberg H.P."/>
            <person name="Cantor M.N."/>
            <person name="Hua S.X."/>
        </authorList>
    </citation>
    <scope>NUCLEOTIDE SEQUENCE [LARGE SCALE GENOMIC DNA]</scope>
    <source>
        <strain evidence="1 2">Ve08.2h10</strain>
    </source>
</reference>
<gene>
    <name evidence="1" type="ORF">PAXRUDRAFT_824761</name>
</gene>
<sequence>MDLSRTHLAPRTPMAWKTKLLLVLIAASGKRIDFLHSWGLSLKPCIHSCEIYGPHTMSQGYSPRPCLLSPRSSKFLISSS</sequence>
<organism evidence="1 2">
    <name type="scientific">Paxillus rubicundulus Ve08.2h10</name>
    <dbReference type="NCBI Taxonomy" id="930991"/>
    <lineage>
        <taxon>Eukaryota</taxon>
        <taxon>Fungi</taxon>
        <taxon>Dikarya</taxon>
        <taxon>Basidiomycota</taxon>
        <taxon>Agaricomycotina</taxon>
        <taxon>Agaricomycetes</taxon>
        <taxon>Agaricomycetidae</taxon>
        <taxon>Boletales</taxon>
        <taxon>Paxilineae</taxon>
        <taxon>Paxillaceae</taxon>
        <taxon>Paxillus</taxon>
    </lineage>
</organism>
<reference evidence="2" key="2">
    <citation type="submission" date="2015-01" db="EMBL/GenBank/DDBJ databases">
        <title>Evolutionary Origins and Diversification of the Mycorrhizal Mutualists.</title>
        <authorList>
            <consortium name="DOE Joint Genome Institute"/>
            <consortium name="Mycorrhizal Genomics Consortium"/>
            <person name="Kohler A."/>
            <person name="Kuo A."/>
            <person name="Nagy L.G."/>
            <person name="Floudas D."/>
            <person name="Copeland A."/>
            <person name="Barry K.W."/>
            <person name="Cichocki N."/>
            <person name="Veneault-Fourrey C."/>
            <person name="LaButti K."/>
            <person name="Lindquist E.A."/>
            <person name="Lipzen A."/>
            <person name="Lundell T."/>
            <person name="Morin E."/>
            <person name="Murat C."/>
            <person name="Riley R."/>
            <person name="Ohm R."/>
            <person name="Sun H."/>
            <person name="Tunlid A."/>
            <person name="Henrissat B."/>
            <person name="Grigoriev I.V."/>
            <person name="Hibbett D.S."/>
            <person name="Martin F."/>
        </authorList>
    </citation>
    <scope>NUCLEOTIDE SEQUENCE [LARGE SCALE GENOMIC DNA]</scope>
    <source>
        <strain evidence="2">Ve08.2h10</strain>
    </source>
</reference>
<keyword evidence="2" id="KW-1185">Reference proteome</keyword>
<dbReference type="EMBL" id="KN824928">
    <property type="protein sequence ID" value="KIK97597.1"/>
    <property type="molecule type" value="Genomic_DNA"/>
</dbReference>
<evidence type="ECO:0000313" key="1">
    <source>
        <dbReference type="EMBL" id="KIK97597.1"/>
    </source>
</evidence>
<dbReference type="HOGENOM" id="CLU_2590441_0_0_1"/>
<dbReference type="AlphaFoldDB" id="A0A0D0DHD4"/>